<name>A0A1M7P6S0_9FLAO</name>
<evidence type="ECO:0000313" key="2">
    <source>
        <dbReference type="EMBL" id="SHN12279.1"/>
    </source>
</evidence>
<reference evidence="3" key="1">
    <citation type="submission" date="2016-11" db="EMBL/GenBank/DDBJ databases">
        <authorList>
            <person name="Varghese N."/>
            <person name="Submissions S."/>
        </authorList>
    </citation>
    <scope>NUCLEOTIDE SEQUENCE [LARGE SCALE GENOMIC DNA]</scope>
    <source>
        <strain evidence="3">CGMCC 1.2749</strain>
    </source>
</reference>
<protein>
    <submittedName>
        <fullName evidence="2">Uncharacterized protein</fullName>
    </submittedName>
</protein>
<sequence length="44" mass="5011">MKKLEDFECEKIEIDTINGGNAPEDHQTWCQLPGSEYNQLDGVD</sequence>
<evidence type="ECO:0000313" key="3">
    <source>
        <dbReference type="Proteomes" id="UP000184092"/>
    </source>
</evidence>
<organism evidence="2 3">
    <name type="scientific">Flavobacterium xinjiangense</name>
    <dbReference type="NCBI Taxonomy" id="178356"/>
    <lineage>
        <taxon>Bacteria</taxon>
        <taxon>Pseudomonadati</taxon>
        <taxon>Bacteroidota</taxon>
        <taxon>Flavobacteriia</taxon>
        <taxon>Flavobacteriales</taxon>
        <taxon>Flavobacteriaceae</taxon>
        <taxon>Flavobacterium</taxon>
    </lineage>
</organism>
<evidence type="ECO:0000256" key="1">
    <source>
        <dbReference type="SAM" id="MobiDB-lite"/>
    </source>
</evidence>
<keyword evidence="3" id="KW-1185">Reference proteome</keyword>
<dbReference type="EMBL" id="FRCL01000014">
    <property type="protein sequence ID" value="SHN12279.1"/>
    <property type="molecule type" value="Genomic_DNA"/>
</dbReference>
<gene>
    <name evidence="2" type="ORF">SAMN05216269_11435</name>
</gene>
<accession>A0A1M7P6S0</accession>
<dbReference type="STRING" id="178356.SAMN05216269_11435"/>
<feature type="region of interest" description="Disordered" evidence="1">
    <location>
        <begin position="18"/>
        <end position="44"/>
    </location>
</feature>
<proteinExistence type="predicted"/>
<dbReference type="AlphaFoldDB" id="A0A1M7P6S0"/>
<dbReference type="Proteomes" id="UP000184092">
    <property type="component" value="Unassembled WGS sequence"/>
</dbReference>
<dbReference type="RefSeq" id="WP_279625706.1">
    <property type="nucleotide sequence ID" value="NZ_FRCL01000014.1"/>
</dbReference>